<comment type="caution">
    <text evidence="5">The sequence shown here is derived from an EMBL/GenBank/DDBJ whole genome shotgun (WGS) entry which is preliminary data.</text>
</comment>
<keyword evidence="2" id="KW-0680">Restriction system</keyword>
<dbReference type="EMBL" id="VFSS01000011">
    <property type="protein sequence ID" value="TPE56915.1"/>
    <property type="molecule type" value="Genomic_DNA"/>
</dbReference>
<protein>
    <recommendedName>
        <fullName evidence="4">Type I restriction modification DNA specificity domain-containing protein</fullName>
    </recommendedName>
</protein>
<gene>
    <name evidence="5" type="ORF">FJO69_02625</name>
</gene>
<proteinExistence type="inferred from homology"/>
<dbReference type="AlphaFoldDB" id="A0A501X8P0"/>
<feature type="domain" description="Type I restriction modification DNA specificity" evidence="4">
    <location>
        <begin position="50"/>
        <end position="182"/>
    </location>
</feature>
<name>A0A501X8P0_9BACT</name>
<evidence type="ECO:0000313" key="5">
    <source>
        <dbReference type="EMBL" id="TPE56915.1"/>
    </source>
</evidence>
<dbReference type="InterPro" id="IPR000055">
    <property type="entry name" value="Restrct_endonuc_typeI_TRD"/>
</dbReference>
<evidence type="ECO:0000259" key="4">
    <source>
        <dbReference type="Pfam" id="PF01420"/>
    </source>
</evidence>
<dbReference type="GO" id="GO:0009307">
    <property type="term" value="P:DNA restriction-modification system"/>
    <property type="evidence" value="ECO:0007669"/>
    <property type="project" value="UniProtKB-KW"/>
</dbReference>
<sequence>MFLIFLVVINTIGIIDDLIEKYEEILEKITQWRKLKFSLNSKFDFRKYENLKDLLKFQHGWQPSKDFHIYENKKGYIRFIQNRDYSTSNHITYIPKNRLIKTCGKEDIIMDKYGDAGKVRFGLEGAYNVALMKIIPKEKEHKEYIRDFLNTEFIYLTLKNSSIASTRNSLNEKHFNCIKIPMLNKKDFLKYEFQLNSILKNYLLIKDKIERLTNIKHILLNKYFK</sequence>
<keyword evidence="3" id="KW-0238">DNA-binding</keyword>
<reference evidence="5 6" key="1">
    <citation type="submission" date="2019-06" db="EMBL/GenBank/DDBJ databases">
        <title>Mycoplasma falconis type strain whole genome sequence.</title>
        <authorList>
            <person name="Spergser J."/>
        </authorList>
    </citation>
    <scope>NUCLEOTIDE SEQUENCE [LARGE SCALE GENOMIC DNA]</scope>
    <source>
        <strain evidence="5 6">ATCC 51372</strain>
    </source>
</reference>
<keyword evidence="6" id="KW-1185">Reference proteome</keyword>
<evidence type="ECO:0000256" key="2">
    <source>
        <dbReference type="ARBA" id="ARBA00022747"/>
    </source>
</evidence>
<dbReference type="Gene3D" id="3.90.220.20">
    <property type="entry name" value="DNA methylase specificity domains"/>
    <property type="match status" value="1"/>
</dbReference>
<dbReference type="OrthoDB" id="398435at2"/>
<evidence type="ECO:0000256" key="3">
    <source>
        <dbReference type="ARBA" id="ARBA00023125"/>
    </source>
</evidence>
<dbReference type="Pfam" id="PF01420">
    <property type="entry name" value="Methylase_S"/>
    <property type="match status" value="1"/>
</dbReference>
<evidence type="ECO:0000256" key="1">
    <source>
        <dbReference type="ARBA" id="ARBA00010923"/>
    </source>
</evidence>
<dbReference type="InterPro" id="IPR044946">
    <property type="entry name" value="Restrct_endonuc_typeI_TRD_sf"/>
</dbReference>
<accession>A0A501X8P0</accession>
<comment type="similarity">
    <text evidence="1">Belongs to the type-I restriction system S methylase family.</text>
</comment>
<dbReference type="Proteomes" id="UP000319776">
    <property type="component" value="Unassembled WGS sequence"/>
</dbReference>
<evidence type="ECO:0000313" key="6">
    <source>
        <dbReference type="Proteomes" id="UP000319776"/>
    </source>
</evidence>
<dbReference type="GO" id="GO:0003677">
    <property type="term" value="F:DNA binding"/>
    <property type="evidence" value="ECO:0007669"/>
    <property type="project" value="UniProtKB-KW"/>
</dbReference>
<dbReference type="SUPFAM" id="SSF116734">
    <property type="entry name" value="DNA methylase specificity domain"/>
    <property type="match status" value="1"/>
</dbReference>
<organism evidence="5 6">
    <name type="scientific">[Mycoplasma] falconis</name>
    <dbReference type="NCBI Taxonomy" id="92403"/>
    <lineage>
        <taxon>Bacteria</taxon>
        <taxon>Bacillati</taxon>
        <taxon>Mycoplasmatota</taxon>
        <taxon>Mycoplasmoidales</taxon>
        <taxon>Metamycoplasmataceae</taxon>
        <taxon>Metamycoplasma</taxon>
    </lineage>
</organism>